<protein>
    <submittedName>
        <fullName evidence="4">AAA family ATPase</fullName>
    </submittedName>
</protein>
<organism evidence="4 5">
    <name type="scientific">Candidatus Methylophosphatis roskildensis</name>
    <dbReference type="NCBI Taxonomy" id="2899263"/>
    <lineage>
        <taxon>Bacteria</taxon>
        <taxon>Pseudomonadati</taxon>
        <taxon>Pseudomonadota</taxon>
        <taxon>Betaproteobacteria</taxon>
        <taxon>Nitrosomonadales</taxon>
        <taxon>Sterolibacteriaceae</taxon>
        <taxon>Candidatus Methylophosphatis</taxon>
    </lineage>
</organism>
<dbReference type="InterPro" id="IPR027417">
    <property type="entry name" value="P-loop_NTPase"/>
</dbReference>
<gene>
    <name evidence="4" type="ORF">IPH26_08615</name>
</gene>
<dbReference type="SUPFAM" id="SSF52540">
    <property type="entry name" value="P-loop containing nucleoside triphosphate hydrolases"/>
    <property type="match status" value="1"/>
</dbReference>
<feature type="coiled-coil region" evidence="1">
    <location>
        <begin position="401"/>
        <end position="464"/>
    </location>
</feature>
<dbReference type="Proteomes" id="UP000807785">
    <property type="component" value="Unassembled WGS sequence"/>
</dbReference>
<feature type="coiled-coil region" evidence="1">
    <location>
        <begin position="191"/>
        <end position="235"/>
    </location>
</feature>
<feature type="domain" description="YhaN AAA" evidence="3">
    <location>
        <begin position="1"/>
        <end position="215"/>
    </location>
</feature>
<evidence type="ECO:0000313" key="4">
    <source>
        <dbReference type="EMBL" id="MBK6973000.1"/>
    </source>
</evidence>
<keyword evidence="1" id="KW-0175">Coiled coil</keyword>
<dbReference type="EMBL" id="JADJEV010000003">
    <property type="protein sequence ID" value="MBK6973000.1"/>
    <property type="molecule type" value="Genomic_DNA"/>
</dbReference>
<sequence>MKFARLYLKAFGPFRDRVIELPTGAGKDLHVIFGPNEAGKSTILRAVTGFLFGIPERTGDAFLHDYTALRVGATLLLADGTRMSATRRKARKATLFAIDETTGAEITDRPLPDSTAVDLVGGLDLALYQNLFGLDLKGLVEGSDELLRGEGEVGRSLFQAAAGLASLRTVIADLDEEAAATFKARGTTGRLNRALNEFDEQRRVLKDATVRTYVWETAEREHRQAELKHAQLREALRGKRSGQQRLQRIRANLPLLAERVAKQEEAESLSHIPSLPPETAQLRVAAQECFRSAEEARRVADSRLAQLNADAAALVVRDGVLEQASAIEMVFHAIDGCRAARDSLPRLVRERAELSARIRKLLAEIGSSCEVSQSAELLPPETLVARVQSLVDEHGRLADREEQLETQIRTKTAAIERLKDRLASLPESVRVDELETSAASVANLADLETRRRKLDGDIADEEGRLQREAAALWSGSLSELVVLTVPLPGMAGSFENEFATLAQDERLVSEKDATLSRDLEDRRRELKVLAATGEVVTQAEVAAARTERDGKWTDLRRIHFDGVSQAASKDAEGTPKPNFDPLIRP</sequence>
<evidence type="ECO:0000259" key="3">
    <source>
        <dbReference type="Pfam" id="PF13514"/>
    </source>
</evidence>
<evidence type="ECO:0000313" key="5">
    <source>
        <dbReference type="Proteomes" id="UP000807785"/>
    </source>
</evidence>
<dbReference type="AlphaFoldDB" id="A0A9D7HTT3"/>
<dbReference type="PANTHER" id="PTHR41259:SF1">
    <property type="entry name" value="DOUBLE-STRAND BREAK REPAIR RAD50 ATPASE, PUTATIVE-RELATED"/>
    <property type="match status" value="1"/>
</dbReference>
<dbReference type="PANTHER" id="PTHR41259">
    <property type="entry name" value="DOUBLE-STRAND BREAK REPAIR RAD50 ATPASE, PUTATIVE-RELATED"/>
    <property type="match status" value="1"/>
</dbReference>
<proteinExistence type="predicted"/>
<name>A0A9D7HTT3_9PROT</name>
<comment type="caution">
    <text evidence="4">The sequence shown here is derived from an EMBL/GenBank/DDBJ whole genome shotgun (WGS) entry which is preliminary data.</text>
</comment>
<evidence type="ECO:0000256" key="2">
    <source>
        <dbReference type="SAM" id="MobiDB-lite"/>
    </source>
</evidence>
<dbReference type="Gene3D" id="3.40.50.300">
    <property type="entry name" value="P-loop containing nucleotide triphosphate hydrolases"/>
    <property type="match status" value="1"/>
</dbReference>
<feature type="region of interest" description="Disordered" evidence="2">
    <location>
        <begin position="563"/>
        <end position="585"/>
    </location>
</feature>
<dbReference type="Pfam" id="PF13514">
    <property type="entry name" value="AAA_27"/>
    <property type="match status" value="1"/>
</dbReference>
<accession>A0A9D7HTT3</accession>
<evidence type="ECO:0000256" key="1">
    <source>
        <dbReference type="SAM" id="Coils"/>
    </source>
</evidence>
<dbReference type="InterPro" id="IPR038734">
    <property type="entry name" value="YhaN_AAA"/>
</dbReference>
<reference evidence="4" key="1">
    <citation type="submission" date="2020-10" db="EMBL/GenBank/DDBJ databases">
        <title>Connecting structure to function with the recovery of over 1000 high-quality activated sludge metagenome-assembled genomes encoding full-length rRNA genes using long-read sequencing.</title>
        <authorList>
            <person name="Singleton C.M."/>
            <person name="Petriglieri F."/>
            <person name="Kristensen J.M."/>
            <person name="Kirkegaard R.H."/>
            <person name="Michaelsen T.Y."/>
            <person name="Andersen M.H."/>
            <person name="Karst S.M."/>
            <person name="Dueholm M.S."/>
            <person name="Nielsen P.H."/>
            <person name="Albertsen M."/>
        </authorList>
    </citation>
    <scope>NUCLEOTIDE SEQUENCE</scope>
    <source>
        <strain evidence="4">Bjer_18-Q3-R1-45_BAT3C.347</strain>
    </source>
</reference>